<dbReference type="CDD" id="cd14659">
    <property type="entry name" value="Imelysin-like_IPPA"/>
    <property type="match status" value="1"/>
</dbReference>
<keyword evidence="6" id="KW-1185">Reference proteome</keyword>
<dbReference type="RefSeq" id="WP_090219760.1">
    <property type="nucleotide sequence ID" value="NZ_FMWG01000008.1"/>
</dbReference>
<dbReference type="InterPro" id="IPR018976">
    <property type="entry name" value="Imelysin-like"/>
</dbReference>
<organism evidence="5 6">
    <name type="scientific">Epibacterium ulvae</name>
    <dbReference type="NCBI Taxonomy" id="1156985"/>
    <lineage>
        <taxon>Bacteria</taxon>
        <taxon>Pseudomonadati</taxon>
        <taxon>Pseudomonadota</taxon>
        <taxon>Alphaproteobacteria</taxon>
        <taxon>Rhodobacterales</taxon>
        <taxon>Roseobacteraceae</taxon>
        <taxon>Epibacterium</taxon>
    </lineage>
</organism>
<dbReference type="Proteomes" id="UP000198767">
    <property type="component" value="Unassembled WGS sequence"/>
</dbReference>
<dbReference type="InterPro" id="IPR038352">
    <property type="entry name" value="Imelysin_sf"/>
</dbReference>
<feature type="signal peptide" evidence="3">
    <location>
        <begin position="1"/>
        <end position="20"/>
    </location>
</feature>
<evidence type="ECO:0000313" key="6">
    <source>
        <dbReference type="Proteomes" id="UP000198767"/>
    </source>
</evidence>
<dbReference type="AlphaFoldDB" id="A0A1G5R6H7"/>
<dbReference type="InterPro" id="IPR034984">
    <property type="entry name" value="Imelysin-like_IPPA"/>
</dbReference>
<dbReference type="GO" id="GO:0030313">
    <property type="term" value="C:cell envelope"/>
    <property type="evidence" value="ECO:0007669"/>
    <property type="project" value="UniProtKB-SubCell"/>
</dbReference>
<dbReference type="EMBL" id="FMWG01000008">
    <property type="protein sequence ID" value="SCZ68929.1"/>
    <property type="molecule type" value="Genomic_DNA"/>
</dbReference>
<dbReference type="Pfam" id="PF09375">
    <property type="entry name" value="Peptidase_M75"/>
    <property type="match status" value="1"/>
</dbReference>
<accession>A0A1G5R6H7</accession>
<evidence type="ECO:0000256" key="2">
    <source>
        <dbReference type="ARBA" id="ARBA00022729"/>
    </source>
</evidence>
<proteinExistence type="predicted"/>
<dbReference type="STRING" id="1156985.SAMN04488118_108140"/>
<dbReference type="OrthoDB" id="5729110at2"/>
<keyword evidence="2 3" id="KW-0732">Signal</keyword>
<gene>
    <name evidence="5" type="ORF">SAMN04488118_108140</name>
</gene>
<evidence type="ECO:0000259" key="4">
    <source>
        <dbReference type="Pfam" id="PF09375"/>
    </source>
</evidence>
<evidence type="ECO:0000256" key="1">
    <source>
        <dbReference type="ARBA" id="ARBA00004196"/>
    </source>
</evidence>
<protein>
    <recommendedName>
        <fullName evidence="4">Imelysin-like domain-containing protein</fullName>
    </recommendedName>
</protein>
<feature type="chain" id="PRO_5011769336" description="Imelysin-like domain-containing protein" evidence="3">
    <location>
        <begin position="21"/>
        <end position="334"/>
    </location>
</feature>
<reference evidence="5 6" key="1">
    <citation type="submission" date="2016-10" db="EMBL/GenBank/DDBJ databases">
        <authorList>
            <person name="de Groot N.N."/>
        </authorList>
    </citation>
    <scope>NUCLEOTIDE SEQUENCE [LARGE SCALE GENOMIC DNA]</scope>
    <source>
        <strain evidence="5 6">U95</strain>
    </source>
</reference>
<evidence type="ECO:0000313" key="5">
    <source>
        <dbReference type="EMBL" id="SCZ68929.1"/>
    </source>
</evidence>
<dbReference type="Gene3D" id="1.20.1420.20">
    <property type="entry name" value="M75 peptidase, HXXE motif"/>
    <property type="match status" value="1"/>
</dbReference>
<evidence type="ECO:0000256" key="3">
    <source>
        <dbReference type="SAM" id="SignalP"/>
    </source>
</evidence>
<name>A0A1G5R6H7_9RHOB</name>
<sequence>MWKSYTLALSLALSAPSLMAAPLAPEITTSQIQPAFAALAQRADSLAHRTTTHCLSDPAQMTQAYHDAFDAWIAASHWRFGPTETNTRGFSLAFWPDNRGKTPNAVRALLAKATPETLKPANFADQSVAAKGFYALDFLLFDVDLQGKVPSQNRCDLAQAITHDIARIAAILNTEWQHEFASLMTAPSARYATAAEATQELFKALTTGLQLNDDLRLGRPLGTFDRPRPKRAEAYRSERSLRHLMVSLENLHLLALALAVEAPEVRSTLDRQFYRVISRAARLDDPTLAGVSDPQKRLRIEAVKQGIQDLRSTVATQLGPHLGVSAGFNSLDGD</sequence>
<comment type="subcellular location">
    <subcellularLocation>
        <location evidence="1">Cell envelope</location>
    </subcellularLocation>
</comment>
<feature type="domain" description="Imelysin-like" evidence="4">
    <location>
        <begin position="32"/>
        <end position="313"/>
    </location>
</feature>